<protein>
    <submittedName>
        <fullName evidence="1">Protein mobD</fullName>
    </submittedName>
</protein>
<dbReference type="EMBL" id="DTKL01000010">
    <property type="protein sequence ID" value="HGY93301.1"/>
    <property type="molecule type" value="Genomic_DNA"/>
</dbReference>
<accession>A0A7V5CS15</accession>
<gene>
    <name evidence="1" type="ORF">ENW50_01220</name>
</gene>
<reference evidence="1" key="1">
    <citation type="journal article" date="2020" name="mSystems">
        <title>Genome- and Community-Level Interaction Insights into Carbon Utilization and Element Cycling Functions of Hydrothermarchaeota in Hydrothermal Sediment.</title>
        <authorList>
            <person name="Zhou Z."/>
            <person name="Liu Y."/>
            <person name="Xu W."/>
            <person name="Pan J."/>
            <person name="Luo Z.H."/>
            <person name="Li M."/>
        </authorList>
    </citation>
    <scope>NUCLEOTIDE SEQUENCE [LARGE SCALE GENOMIC DNA]</scope>
    <source>
        <strain evidence="1">SpSt-855</strain>
    </source>
</reference>
<dbReference type="Gene3D" id="3.40.50.300">
    <property type="entry name" value="P-loop containing nucleotide triphosphate hydrolases"/>
    <property type="match status" value="1"/>
</dbReference>
<name>A0A7V5CS15_9BACT</name>
<evidence type="ECO:0000313" key="1">
    <source>
        <dbReference type="EMBL" id="HGY93301.1"/>
    </source>
</evidence>
<organism evidence="1">
    <name type="scientific">Acidobacterium capsulatum</name>
    <dbReference type="NCBI Taxonomy" id="33075"/>
    <lineage>
        <taxon>Bacteria</taxon>
        <taxon>Pseudomonadati</taxon>
        <taxon>Acidobacteriota</taxon>
        <taxon>Terriglobia</taxon>
        <taxon>Terriglobales</taxon>
        <taxon>Acidobacteriaceae</taxon>
        <taxon>Acidobacterium</taxon>
    </lineage>
</organism>
<dbReference type="SUPFAM" id="SSF52540">
    <property type="entry name" value="P-loop containing nucleoside triphosphate hydrolases"/>
    <property type="match status" value="1"/>
</dbReference>
<proteinExistence type="predicted"/>
<comment type="caution">
    <text evidence="1">The sequence shown here is derived from an EMBL/GenBank/DDBJ whole genome shotgun (WGS) entry which is preliminary data.</text>
</comment>
<dbReference type="InterPro" id="IPR027417">
    <property type="entry name" value="P-loop_NTPase"/>
</dbReference>
<dbReference type="AlphaFoldDB" id="A0A7V5CS15"/>
<sequence length="228" mass="25641">MNQPIVFVSGSKGGVGKSITSMAVLDYLTAEHRYLRLLEGDTTNPDVWKSYHREVESEVLDLDSVDGWIQMVNVADANPFKTIVVNTPARNNDAVRAHGSLLLDSLKELGRPLITLWVINRQRDSLELLNEYLQMMSGGMGVVHVVRNGYFGDERKFELFEQSPLRDAIAQQGGQALYLPDLADRVTDELYSRRITLAEAVQQLKLGDRAELQRWRATVKEMLIAIGV</sequence>